<reference evidence="1" key="1">
    <citation type="submission" date="2022-03" db="EMBL/GenBank/DDBJ databases">
        <authorList>
            <person name="Lindestad O."/>
        </authorList>
    </citation>
    <scope>NUCLEOTIDE SEQUENCE</scope>
</reference>
<evidence type="ECO:0000313" key="1">
    <source>
        <dbReference type="EMBL" id="CAH2267315.1"/>
    </source>
</evidence>
<name>A0A8S4SJF9_9NEOP</name>
<proteinExistence type="predicted"/>
<comment type="caution">
    <text evidence="1">The sequence shown here is derived from an EMBL/GenBank/DDBJ whole genome shotgun (WGS) entry which is preliminary data.</text>
</comment>
<gene>
    <name evidence="1" type="primary">jg27499</name>
    <name evidence="1" type="ORF">PAEG_LOCUS25871</name>
</gene>
<dbReference type="EMBL" id="CAKXAJ010026350">
    <property type="protein sequence ID" value="CAH2267315.1"/>
    <property type="molecule type" value="Genomic_DNA"/>
</dbReference>
<accession>A0A8S4SJF9</accession>
<dbReference type="AlphaFoldDB" id="A0A8S4SJF9"/>
<evidence type="ECO:0000313" key="2">
    <source>
        <dbReference type="Proteomes" id="UP000838756"/>
    </source>
</evidence>
<protein>
    <submittedName>
        <fullName evidence="1">Jg27499 protein</fullName>
    </submittedName>
</protein>
<organism evidence="1 2">
    <name type="scientific">Pararge aegeria aegeria</name>
    <dbReference type="NCBI Taxonomy" id="348720"/>
    <lineage>
        <taxon>Eukaryota</taxon>
        <taxon>Metazoa</taxon>
        <taxon>Ecdysozoa</taxon>
        <taxon>Arthropoda</taxon>
        <taxon>Hexapoda</taxon>
        <taxon>Insecta</taxon>
        <taxon>Pterygota</taxon>
        <taxon>Neoptera</taxon>
        <taxon>Endopterygota</taxon>
        <taxon>Lepidoptera</taxon>
        <taxon>Glossata</taxon>
        <taxon>Ditrysia</taxon>
        <taxon>Papilionoidea</taxon>
        <taxon>Nymphalidae</taxon>
        <taxon>Satyrinae</taxon>
        <taxon>Satyrini</taxon>
        <taxon>Parargina</taxon>
        <taxon>Pararge</taxon>
    </lineage>
</organism>
<dbReference type="Proteomes" id="UP000838756">
    <property type="component" value="Unassembled WGS sequence"/>
</dbReference>
<dbReference type="OrthoDB" id="7466345at2759"/>
<sequence length="98" mass="10748">MRRSVEEPSYRYSSAGRKAEVEIGGAHISKNLSTLGFQGAGMVPRTGKPSVGRPITRWTDDIKRVAGNKRPVDFGSPYKRPMSSSGLQSVELIMIIIK</sequence>
<keyword evidence="2" id="KW-1185">Reference proteome</keyword>